<dbReference type="GO" id="GO:0004497">
    <property type="term" value="F:monooxygenase activity"/>
    <property type="evidence" value="ECO:0007669"/>
    <property type="project" value="UniProtKB-KW"/>
</dbReference>
<dbReference type="EMBL" id="CP071793">
    <property type="protein sequence ID" value="QTD51705.1"/>
    <property type="molecule type" value="Genomic_DNA"/>
</dbReference>
<sequence>MQGHALCPRFSLRHLCVLSGIAITVLGFSQPLWAHGYADFPRARQAYCELDGGYWWPPDGSAIPNAACRAAFLTSGTYQFYQAIEFAKLVADYRNMEAVKAAVPDGTLCAGGDSAKAGMDVPHPDWQVQYLELDDQGRFEFRYYAATPHDPSYFQFFLTKPGFDPATETLTWDHLDLVDEVEDAQLVTIEGKKYYIMQVSLPTNRSGRAILYTRWQRIDPAGEGFYNCSDIWLVDDVTPPAWVSAGSYVTPDVAPEPGDEVWFRIFDGSGAEQVFTVFDITADNADLAVWTRQLATAVNDNETAARVGVLRDDAVVYDAGDLFANKVYVRDAEYSYQLDVKKPNTNTPPVVQLPAAVAVASGDAFSLTAAASDADGDPLSYAWRLPSDFTAVDLGSATLEATAPTVPSTQTFTLTVEVSDGEVSVFASSEVTVTAAGGGCDTTDPDAGNHPAWQSGSVYQSGDVVSHNQLVWRANWWTNSEEPSQQSQVWSLLSDVPTFWNAAIAYPAGSEVHHDGAIWRNQWWVQGEEPGVASVWERIGDSDCF</sequence>
<evidence type="ECO:0000313" key="6">
    <source>
        <dbReference type="EMBL" id="QTD51705.1"/>
    </source>
</evidence>
<feature type="domain" description="Chitin-binding type-3" evidence="5">
    <location>
        <begin position="496"/>
        <end position="539"/>
    </location>
</feature>
<keyword evidence="7" id="KW-1185">Reference proteome</keyword>
<dbReference type="AlphaFoldDB" id="A0A8A4TYV8"/>
<dbReference type="GO" id="GO:0008061">
    <property type="term" value="F:chitin binding"/>
    <property type="evidence" value="ECO:0007669"/>
    <property type="project" value="UniProtKB-KW"/>
</dbReference>
<protein>
    <submittedName>
        <fullName evidence="6">Lytic polysaccharide monooxygenase</fullName>
    </submittedName>
</protein>
<gene>
    <name evidence="6" type="ORF">J3U87_04475</name>
</gene>
<dbReference type="Gene3D" id="2.70.50.50">
    <property type="entry name" value="chitin-binding protein cbp21"/>
    <property type="match status" value="1"/>
</dbReference>
<keyword evidence="1" id="KW-0964">Secreted</keyword>
<keyword evidence="3" id="KW-0732">Signal</keyword>
<dbReference type="Pfam" id="PF18416">
    <property type="entry name" value="GbpA_2"/>
    <property type="match status" value="1"/>
</dbReference>
<dbReference type="RefSeq" id="WP_237381831.1">
    <property type="nucleotide sequence ID" value="NZ_CP071793.1"/>
</dbReference>
<evidence type="ECO:0000256" key="2">
    <source>
        <dbReference type="ARBA" id="ARBA00022669"/>
    </source>
</evidence>
<dbReference type="Gene3D" id="3.30.70.2150">
    <property type="match status" value="1"/>
</dbReference>
<dbReference type="PANTHER" id="PTHR34823">
    <property type="entry name" value="GLCNAC-BINDING PROTEIN A"/>
    <property type="match status" value="1"/>
</dbReference>
<keyword evidence="4" id="KW-0378">Hydrolase</keyword>
<name>A0A8A4TYV8_SULCO</name>
<dbReference type="GO" id="GO:0030246">
    <property type="term" value="F:carbohydrate binding"/>
    <property type="evidence" value="ECO:0007669"/>
    <property type="project" value="InterPro"/>
</dbReference>
<dbReference type="PANTHER" id="PTHR34823:SF1">
    <property type="entry name" value="CHITIN-BINDING TYPE-4 DOMAIN-CONTAINING PROTEIN"/>
    <property type="match status" value="1"/>
</dbReference>
<dbReference type="InterPro" id="IPR036573">
    <property type="entry name" value="CBM_sf_5/12"/>
</dbReference>
<organism evidence="6 7">
    <name type="scientific">Sulfidibacter corallicola</name>
    <dbReference type="NCBI Taxonomy" id="2818388"/>
    <lineage>
        <taxon>Bacteria</taxon>
        <taxon>Pseudomonadati</taxon>
        <taxon>Acidobacteriota</taxon>
        <taxon>Holophagae</taxon>
        <taxon>Acanthopleuribacterales</taxon>
        <taxon>Acanthopleuribacteraceae</taxon>
        <taxon>Sulfidibacter</taxon>
    </lineage>
</organism>
<dbReference type="SMART" id="SM00495">
    <property type="entry name" value="ChtBD3"/>
    <property type="match status" value="2"/>
</dbReference>
<evidence type="ECO:0000256" key="3">
    <source>
        <dbReference type="ARBA" id="ARBA00022729"/>
    </source>
</evidence>
<feature type="domain" description="Chitin-binding type-3" evidence="5">
    <location>
        <begin position="450"/>
        <end position="493"/>
    </location>
</feature>
<keyword evidence="2" id="KW-0147">Chitin-binding</keyword>
<dbReference type="Proteomes" id="UP000663929">
    <property type="component" value="Chromosome"/>
</dbReference>
<evidence type="ECO:0000256" key="1">
    <source>
        <dbReference type="ARBA" id="ARBA00022525"/>
    </source>
</evidence>
<dbReference type="Pfam" id="PF03067">
    <property type="entry name" value="LPMO_10"/>
    <property type="match status" value="1"/>
</dbReference>
<evidence type="ECO:0000259" key="5">
    <source>
        <dbReference type="SMART" id="SM00495"/>
    </source>
</evidence>
<dbReference type="InterPro" id="IPR000601">
    <property type="entry name" value="PKD_dom"/>
</dbReference>
<dbReference type="KEGG" id="scor:J3U87_04475"/>
<dbReference type="InterPro" id="IPR014756">
    <property type="entry name" value="Ig_E-set"/>
</dbReference>
<dbReference type="SUPFAM" id="SSF81296">
    <property type="entry name" value="E set domains"/>
    <property type="match status" value="1"/>
</dbReference>
<dbReference type="InterPro" id="IPR004302">
    <property type="entry name" value="Cellulose/chitin-bd_N"/>
</dbReference>
<keyword evidence="6" id="KW-0560">Oxidoreductase</keyword>
<evidence type="ECO:0000256" key="4">
    <source>
        <dbReference type="ARBA" id="ARBA00022801"/>
    </source>
</evidence>
<dbReference type="InterPro" id="IPR003610">
    <property type="entry name" value="CBM5/12"/>
</dbReference>
<keyword evidence="6" id="KW-0503">Monooxygenase</keyword>
<dbReference type="Pfam" id="PF02839">
    <property type="entry name" value="CBM_5_12"/>
    <property type="match status" value="2"/>
</dbReference>
<dbReference type="Gene3D" id="2.10.10.20">
    <property type="entry name" value="Carbohydrate-binding module superfamily 5/12"/>
    <property type="match status" value="2"/>
</dbReference>
<proteinExistence type="predicted"/>
<dbReference type="InterPro" id="IPR051024">
    <property type="entry name" value="GlcNAc_Chitin_IntDeg"/>
</dbReference>
<dbReference type="Pfam" id="PF00801">
    <property type="entry name" value="PKD"/>
    <property type="match status" value="1"/>
</dbReference>
<accession>A0A8A4TYV8</accession>
<dbReference type="InterPro" id="IPR041029">
    <property type="entry name" value="GbpA_2"/>
</dbReference>
<dbReference type="GO" id="GO:0004553">
    <property type="term" value="F:hydrolase activity, hydrolyzing O-glycosyl compounds"/>
    <property type="evidence" value="ECO:0007669"/>
    <property type="project" value="InterPro"/>
</dbReference>
<dbReference type="GO" id="GO:0005975">
    <property type="term" value="P:carbohydrate metabolic process"/>
    <property type="evidence" value="ECO:0007669"/>
    <property type="project" value="InterPro"/>
</dbReference>
<evidence type="ECO:0000313" key="7">
    <source>
        <dbReference type="Proteomes" id="UP000663929"/>
    </source>
</evidence>
<dbReference type="Gene3D" id="2.60.40.10">
    <property type="entry name" value="Immunoglobulins"/>
    <property type="match status" value="1"/>
</dbReference>
<dbReference type="CDD" id="cd12215">
    <property type="entry name" value="ChiC_BD"/>
    <property type="match status" value="2"/>
</dbReference>
<reference evidence="6" key="1">
    <citation type="submission" date="2021-03" db="EMBL/GenBank/DDBJ databases">
        <title>Acanthopleuribacteraceae sp. M133.</title>
        <authorList>
            <person name="Wang G."/>
        </authorList>
    </citation>
    <scope>NUCLEOTIDE SEQUENCE</scope>
    <source>
        <strain evidence="6">M133</strain>
    </source>
</reference>
<dbReference type="InterPro" id="IPR013783">
    <property type="entry name" value="Ig-like_fold"/>
</dbReference>
<dbReference type="GO" id="GO:0005576">
    <property type="term" value="C:extracellular region"/>
    <property type="evidence" value="ECO:0007669"/>
    <property type="project" value="InterPro"/>
</dbReference>
<dbReference type="SUPFAM" id="SSF51055">
    <property type="entry name" value="Carbohydrate binding domain"/>
    <property type="match status" value="2"/>
</dbReference>